<dbReference type="Pfam" id="PF12841">
    <property type="entry name" value="YvrJ"/>
    <property type="match status" value="1"/>
</dbReference>
<organism evidence="2 3">
    <name type="scientific">Aliibacillus thermotolerans</name>
    <dbReference type="NCBI Taxonomy" id="1834418"/>
    <lineage>
        <taxon>Bacteria</taxon>
        <taxon>Bacillati</taxon>
        <taxon>Bacillota</taxon>
        <taxon>Bacilli</taxon>
        <taxon>Bacillales</taxon>
        <taxon>Bacillaceae</taxon>
        <taxon>Aliibacillus</taxon>
    </lineage>
</organism>
<feature type="region of interest" description="Disordered" evidence="1">
    <location>
        <begin position="43"/>
        <end position="62"/>
    </location>
</feature>
<dbReference type="Proteomes" id="UP001596143">
    <property type="component" value="Unassembled WGS sequence"/>
</dbReference>
<keyword evidence="3" id="KW-1185">Reference proteome</keyword>
<accession>A0ABW0U4Y1</accession>
<evidence type="ECO:0000313" key="2">
    <source>
        <dbReference type="EMBL" id="MFC5627785.1"/>
    </source>
</evidence>
<dbReference type="InterPro" id="IPR024419">
    <property type="entry name" value="YvrJ"/>
</dbReference>
<evidence type="ECO:0000313" key="3">
    <source>
        <dbReference type="Proteomes" id="UP001596143"/>
    </source>
</evidence>
<name>A0ABW0U4Y1_9BACI</name>
<evidence type="ECO:0000256" key="1">
    <source>
        <dbReference type="SAM" id="MobiDB-lite"/>
    </source>
</evidence>
<comment type="caution">
    <text evidence="2">The sequence shown here is derived from an EMBL/GenBank/DDBJ whole genome shotgun (WGS) entry which is preliminary data.</text>
</comment>
<reference evidence="3" key="1">
    <citation type="journal article" date="2019" name="Int. J. Syst. Evol. Microbiol.">
        <title>The Global Catalogue of Microorganisms (GCM) 10K type strain sequencing project: providing services to taxonomists for standard genome sequencing and annotation.</title>
        <authorList>
            <consortium name="The Broad Institute Genomics Platform"/>
            <consortium name="The Broad Institute Genome Sequencing Center for Infectious Disease"/>
            <person name="Wu L."/>
            <person name="Ma J."/>
        </authorList>
    </citation>
    <scope>NUCLEOTIDE SEQUENCE [LARGE SCALE GENOMIC DNA]</scope>
    <source>
        <strain evidence="3">CGMCC 1.15790</strain>
    </source>
</reference>
<proteinExistence type="predicted"/>
<protein>
    <submittedName>
        <fullName evidence="2">YvrJ family protein</fullName>
    </submittedName>
</protein>
<dbReference type="RefSeq" id="WP_270896384.1">
    <property type="nucleotide sequence ID" value="NZ_JBHSPF010000015.1"/>
</dbReference>
<sequence>MESWLTIIGDHGMTAAIAFYLLHRVEKKLDLLIQVVQTGHTFSYSKGTSASKETSSPSRFSS</sequence>
<gene>
    <name evidence="2" type="ORF">ACFPTR_02615</name>
</gene>
<dbReference type="EMBL" id="JBHSPF010000015">
    <property type="protein sequence ID" value="MFC5627785.1"/>
    <property type="molecule type" value="Genomic_DNA"/>
</dbReference>